<evidence type="ECO:0000313" key="2">
    <source>
        <dbReference type="EMBL" id="GMH82250.1"/>
    </source>
</evidence>
<comment type="caution">
    <text evidence="2">The sequence shown here is derived from an EMBL/GenBank/DDBJ whole genome shotgun (WGS) entry which is preliminary data.</text>
</comment>
<name>A0A9W7ELJ4_9STRA</name>
<reference evidence="3" key="1">
    <citation type="journal article" date="2023" name="Commun. Biol.">
        <title>Genome analysis of Parmales, the sister group of diatoms, reveals the evolutionary specialization of diatoms from phago-mixotrophs to photoautotrophs.</title>
        <authorList>
            <person name="Ban H."/>
            <person name="Sato S."/>
            <person name="Yoshikawa S."/>
            <person name="Yamada K."/>
            <person name="Nakamura Y."/>
            <person name="Ichinomiya M."/>
            <person name="Sato N."/>
            <person name="Blanc-Mathieu R."/>
            <person name="Endo H."/>
            <person name="Kuwata A."/>
            <person name="Ogata H."/>
        </authorList>
    </citation>
    <scope>NUCLEOTIDE SEQUENCE [LARGE SCALE GENOMIC DNA]</scope>
</reference>
<feature type="compositionally biased region" description="Basic and acidic residues" evidence="1">
    <location>
        <begin position="375"/>
        <end position="446"/>
    </location>
</feature>
<protein>
    <submittedName>
        <fullName evidence="2">Uncharacterized protein</fullName>
    </submittedName>
</protein>
<gene>
    <name evidence="2" type="ORF">TL16_g09196</name>
</gene>
<feature type="region of interest" description="Disordered" evidence="1">
    <location>
        <begin position="375"/>
        <end position="502"/>
    </location>
</feature>
<dbReference type="EMBL" id="BLQM01000311">
    <property type="protein sequence ID" value="GMH82250.1"/>
    <property type="molecule type" value="Genomic_DNA"/>
</dbReference>
<evidence type="ECO:0000256" key="1">
    <source>
        <dbReference type="SAM" id="MobiDB-lite"/>
    </source>
</evidence>
<proteinExistence type="predicted"/>
<accession>A0A9W7ELJ4</accession>
<sequence>MSSFARNFGRERAGTEKIENDMEEISDDFEEVFYSLYHDFVELRRKTRKKTEENKRQEDLFQGLIAEATKATGKLQTTIKKCMEFYRNEGGEDHFQLDEKFIKQMKLTQDQLCDEYVKDDLDDKIEWLIDQGAHNEPKFKKPIEDLVEVLNDTKSDFHSVAKKYLSAAPAIIEVGSIVTEISTQKQSRVLKREGMKIRVQSNGAKETHWLEVKDVELVDRGDCPPGMIGLPYRNDKFVLDTNNPGQVVRERFGPLKDEKRGKTKLKTGKNKQLTDINRVTLEFEDPKILELAYRCIAAMPEFKICRVDNKLETERLEPPCIHLNIAIASQDETEDGTPPPHDWICECQMYLRSILKIKTTSHTFYDVSRAKTHGQIKDLKEKKANAGEATKEGGEKEAEERERKLNEREEQMAEKERKHQEELKAAKRMAEEEKRKSRGLEIERANQEAASRAQEEEVKRVNRSMANMTVKDSGVRRPGDGIWPAIAPSTNRECQKCRKKGPGVFCHHHGG</sequence>
<evidence type="ECO:0000313" key="3">
    <source>
        <dbReference type="Proteomes" id="UP001162640"/>
    </source>
</evidence>
<organism evidence="2 3">
    <name type="scientific">Triparma laevis f. inornata</name>
    <dbReference type="NCBI Taxonomy" id="1714386"/>
    <lineage>
        <taxon>Eukaryota</taxon>
        <taxon>Sar</taxon>
        <taxon>Stramenopiles</taxon>
        <taxon>Ochrophyta</taxon>
        <taxon>Bolidophyceae</taxon>
        <taxon>Parmales</taxon>
        <taxon>Triparmaceae</taxon>
        <taxon>Triparma</taxon>
    </lineage>
</organism>
<dbReference type="AlphaFoldDB" id="A0A9W7ELJ4"/>
<dbReference type="Proteomes" id="UP001162640">
    <property type="component" value="Unassembled WGS sequence"/>
</dbReference>